<organism evidence="3 4">
    <name type="scientific">Amycolatopsis roodepoortensis</name>
    <dbReference type="NCBI Taxonomy" id="700274"/>
    <lineage>
        <taxon>Bacteria</taxon>
        <taxon>Bacillati</taxon>
        <taxon>Actinomycetota</taxon>
        <taxon>Actinomycetes</taxon>
        <taxon>Pseudonocardiales</taxon>
        <taxon>Pseudonocardiaceae</taxon>
        <taxon>Amycolatopsis</taxon>
    </lineage>
</organism>
<feature type="compositionally biased region" description="Basic and acidic residues" evidence="1">
    <location>
        <begin position="105"/>
        <end position="132"/>
    </location>
</feature>
<proteinExistence type="predicted"/>
<keyword evidence="4" id="KW-1185">Reference proteome</keyword>
<feature type="compositionally biased region" description="Basic and acidic residues" evidence="1">
    <location>
        <begin position="45"/>
        <end position="95"/>
    </location>
</feature>
<accession>A0ABR9KYW1</accession>
<reference evidence="3 4" key="1">
    <citation type="submission" date="2020-10" db="EMBL/GenBank/DDBJ databases">
        <title>Sequencing the genomes of 1000 actinobacteria strains.</title>
        <authorList>
            <person name="Klenk H.-P."/>
        </authorList>
    </citation>
    <scope>NUCLEOTIDE SEQUENCE [LARGE SCALE GENOMIC DNA]</scope>
    <source>
        <strain evidence="3 4">DSM 46661</strain>
    </source>
</reference>
<protein>
    <recommendedName>
        <fullName evidence="5">Glycine zipper domain-containing protein</fullName>
    </recommendedName>
</protein>
<comment type="caution">
    <text evidence="3">The sequence shown here is derived from an EMBL/GenBank/DDBJ whole genome shotgun (WGS) entry which is preliminary data.</text>
</comment>
<evidence type="ECO:0000256" key="2">
    <source>
        <dbReference type="SAM" id="SignalP"/>
    </source>
</evidence>
<feature type="compositionally biased region" description="Low complexity" evidence="1">
    <location>
        <begin position="210"/>
        <end position="221"/>
    </location>
</feature>
<feature type="region of interest" description="Disordered" evidence="1">
    <location>
        <begin position="294"/>
        <end position="313"/>
    </location>
</feature>
<gene>
    <name evidence="3" type="ORF">H4W30_000587</name>
</gene>
<sequence length="414" mass="43231">MKTTGSSAGRTALYAVSGGALSAFFALAGAQQAEAAPQPPPPPAKKAEADKQVANRKAVDAEPSGRNEQTGKRERQTRAVKKAESDKKVAERKAVDAGPSGRNEQTGKHERQTQANKKKTEDDKKAAERKAIDAGPSGRNEQTGKHERQTQANKIRKAADQARRDEAMRDLQRTAPGRADYAASQRGGAPGTGQARQLRDARERAEEARAAAARPAGSTRAWEIRQQQARAADAEVQRLERRKPAGGAGPQGVPNGWQRAAEDTGRVANDALQKMREDYSHEVKGLLSAAATAGEAPGAIKEREAKTQRKLQGRVDPDLSKKVGFLRNMGKAGGIVGGTLGAIYDIREGKDPAQATVSSVLGTVAGGAFGGMVAGAVGGPPGIVAGLVGGAAAGLVTSGAVDATWEYFAGKEEK</sequence>
<feature type="region of interest" description="Disordered" evidence="1">
    <location>
        <begin position="240"/>
        <end position="259"/>
    </location>
</feature>
<feature type="signal peptide" evidence="2">
    <location>
        <begin position="1"/>
        <end position="35"/>
    </location>
</feature>
<evidence type="ECO:0000313" key="4">
    <source>
        <dbReference type="Proteomes" id="UP000656548"/>
    </source>
</evidence>
<keyword evidence="2" id="KW-0732">Signal</keyword>
<evidence type="ECO:0000313" key="3">
    <source>
        <dbReference type="EMBL" id="MBE1573558.1"/>
    </source>
</evidence>
<feature type="compositionally biased region" description="Basic and acidic residues" evidence="1">
    <location>
        <begin position="197"/>
        <end position="209"/>
    </location>
</feature>
<feature type="compositionally biased region" description="Basic and acidic residues" evidence="1">
    <location>
        <begin position="157"/>
        <end position="172"/>
    </location>
</feature>
<feature type="region of interest" description="Disordered" evidence="1">
    <location>
        <begin position="30"/>
        <end position="229"/>
    </location>
</feature>
<name>A0ABR9KYW1_9PSEU</name>
<dbReference type="Proteomes" id="UP000656548">
    <property type="component" value="Unassembled WGS sequence"/>
</dbReference>
<feature type="compositionally biased region" description="Basic and acidic residues" evidence="1">
    <location>
        <begin position="300"/>
        <end position="313"/>
    </location>
</feature>
<dbReference type="RefSeq" id="WP_192741358.1">
    <property type="nucleotide sequence ID" value="NZ_JADBEJ010000001.1"/>
</dbReference>
<dbReference type="EMBL" id="JADBEJ010000001">
    <property type="protein sequence ID" value="MBE1573558.1"/>
    <property type="molecule type" value="Genomic_DNA"/>
</dbReference>
<evidence type="ECO:0000256" key="1">
    <source>
        <dbReference type="SAM" id="MobiDB-lite"/>
    </source>
</evidence>
<feature type="chain" id="PRO_5045284683" description="Glycine zipper domain-containing protein" evidence="2">
    <location>
        <begin position="36"/>
        <end position="414"/>
    </location>
</feature>
<evidence type="ECO:0008006" key="5">
    <source>
        <dbReference type="Google" id="ProtNLM"/>
    </source>
</evidence>